<keyword evidence="2" id="KW-1185">Reference proteome</keyword>
<evidence type="ECO:0000313" key="1">
    <source>
        <dbReference type="EMBL" id="KAJ9086096.1"/>
    </source>
</evidence>
<sequence>MGCKLTTIKWLVLLLSCFEANYIESHRRRTLERKTSADCTSFERIKGVYTAEAGYVGWVQPGKLFSLRHSLEASYQGHTWVAPQLNRSSLCARRECFTVRRWGFEQLKCFSIGYEGFWWGKPFKVSKRKACKKAICSFTLKRFMDMSVSETKSSGLPIHALLEVVKPKPPTPLTAKLNYRGLNSIKVSIKRNAGGFFWFKPLLWRSAGWYSTANITHFGTHSKSFQAAFTFPLAFKENLAGEILFYDKNPN</sequence>
<organism evidence="1 2">
    <name type="scientific">Entomophthora muscae</name>
    <dbReference type="NCBI Taxonomy" id="34485"/>
    <lineage>
        <taxon>Eukaryota</taxon>
        <taxon>Fungi</taxon>
        <taxon>Fungi incertae sedis</taxon>
        <taxon>Zoopagomycota</taxon>
        <taxon>Entomophthoromycotina</taxon>
        <taxon>Entomophthoromycetes</taxon>
        <taxon>Entomophthorales</taxon>
        <taxon>Entomophthoraceae</taxon>
        <taxon>Entomophthora</taxon>
    </lineage>
</organism>
<dbReference type="EMBL" id="QTSX02000733">
    <property type="protein sequence ID" value="KAJ9086096.1"/>
    <property type="molecule type" value="Genomic_DNA"/>
</dbReference>
<gene>
    <name evidence="1" type="ORF">DSO57_1007758</name>
</gene>
<protein>
    <submittedName>
        <fullName evidence="1">Uncharacterized protein</fullName>
    </submittedName>
</protein>
<evidence type="ECO:0000313" key="2">
    <source>
        <dbReference type="Proteomes" id="UP001165960"/>
    </source>
</evidence>
<accession>A0ACC2UHW9</accession>
<reference evidence="1" key="1">
    <citation type="submission" date="2022-04" db="EMBL/GenBank/DDBJ databases">
        <title>Genome of the entomopathogenic fungus Entomophthora muscae.</title>
        <authorList>
            <person name="Elya C."/>
            <person name="Lovett B.R."/>
            <person name="Lee E."/>
            <person name="Macias A.M."/>
            <person name="Hajek A.E."/>
            <person name="De Bivort B.L."/>
            <person name="Kasson M.T."/>
            <person name="De Fine Licht H.H."/>
            <person name="Stajich J.E."/>
        </authorList>
    </citation>
    <scope>NUCLEOTIDE SEQUENCE</scope>
    <source>
        <strain evidence="1">Berkeley</strain>
    </source>
</reference>
<name>A0ACC2UHW9_9FUNG</name>
<proteinExistence type="predicted"/>
<dbReference type="Proteomes" id="UP001165960">
    <property type="component" value="Unassembled WGS sequence"/>
</dbReference>
<comment type="caution">
    <text evidence="1">The sequence shown here is derived from an EMBL/GenBank/DDBJ whole genome shotgun (WGS) entry which is preliminary data.</text>
</comment>